<name>A0A4Z1GYD0_9HELO</name>
<keyword evidence="3" id="KW-1185">Reference proteome</keyword>
<reference evidence="2 3" key="1">
    <citation type="submission" date="2017-12" db="EMBL/GenBank/DDBJ databases">
        <title>Comparative genomics of Botrytis spp.</title>
        <authorList>
            <person name="Valero-Jimenez C.A."/>
            <person name="Tapia P."/>
            <person name="Veloso J."/>
            <person name="Silva-Moreno E."/>
            <person name="Staats M."/>
            <person name="Valdes J.H."/>
            <person name="Van Kan J.A.L."/>
        </authorList>
    </citation>
    <scope>NUCLEOTIDE SEQUENCE [LARGE SCALE GENOMIC DNA]</scope>
    <source>
        <strain evidence="2 3">Bh0001</strain>
    </source>
</reference>
<feature type="domain" description="Heterokaryon incompatibility" evidence="1">
    <location>
        <begin position="122"/>
        <end position="271"/>
    </location>
</feature>
<comment type="caution">
    <text evidence="2">The sequence shown here is derived from an EMBL/GenBank/DDBJ whole genome shotgun (WGS) entry which is preliminary data.</text>
</comment>
<organism evidence="2 3">
    <name type="scientific">Botrytis hyacinthi</name>
    <dbReference type="NCBI Taxonomy" id="278943"/>
    <lineage>
        <taxon>Eukaryota</taxon>
        <taxon>Fungi</taxon>
        <taxon>Dikarya</taxon>
        <taxon>Ascomycota</taxon>
        <taxon>Pezizomycotina</taxon>
        <taxon>Leotiomycetes</taxon>
        <taxon>Helotiales</taxon>
        <taxon>Sclerotiniaceae</taxon>
        <taxon>Botrytis</taxon>
    </lineage>
</organism>
<evidence type="ECO:0000313" key="2">
    <source>
        <dbReference type="EMBL" id="TGO41906.1"/>
    </source>
</evidence>
<dbReference type="Proteomes" id="UP000297814">
    <property type="component" value="Unassembled WGS sequence"/>
</dbReference>
<protein>
    <recommendedName>
        <fullName evidence="1">Heterokaryon incompatibility domain-containing protein</fullName>
    </recommendedName>
</protein>
<dbReference type="PANTHER" id="PTHR33112">
    <property type="entry name" value="DOMAIN PROTEIN, PUTATIVE-RELATED"/>
    <property type="match status" value="1"/>
</dbReference>
<dbReference type="PANTHER" id="PTHR33112:SF1">
    <property type="entry name" value="HETEROKARYON INCOMPATIBILITY DOMAIN-CONTAINING PROTEIN"/>
    <property type="match status" value="1"/>
</dbReference>
<dbReference type="AlphaFoldDB" id="A0A4Z1GYD0"/>
<evidence type="ECO:0000313" key="3">
    <source>
        <dbReference type="Proteomes" id="UP000297814"/>
    </source>
</evidence>
<dbReference type="EMBL" id="PQXK01000015">
    <property type="protein sequence ID" value="TGO41906.1"/>
    <property type="molecule type" value="Genomic_DNA"/>
</dbReference>
<dbReference type="Pfam" id="PF06985">
    <property type="entry name" value="HET"/>
    <property type="match status" value="1"/>
</dbReference>
<dbReference type="InterPro" id="IPR010730">
    <property type="entry name" value="HET"/>
</dbReference>
<gene>
    <name evidence="2" type="ORF">BHYA_0015g00690</name>
</gene>
<proteinExistence type="predicted"/>
<sequence>MKFLPNWYQKNLNGFHIEKLYGQHCVKLIAESWDNPLSDLRSPDLALVRRRVKNRFVGHGKILNRYWINTRELQRWKNDCNQNHNNSCQVRPAISHLPDVIPDWLIDTRRQCLIRARPELPYFALSYVWGGIDFFKALEGNMQQLQCENAFSTIRGARQIPQTIKDAMALVTLLGERYLWVDSLCIVQDNESCKRDQINKMAAIFERANVTIIAEGPNPLYGLQGLHRVSRPRNLPQSVCELQKGIKIIESRRPKRLGQSIWYQRGWTFQEHLFSRRRIIFYEGTVRWECDGGIWYEGLGQPFKEHLPHPTIRNHQWLFQLPYPDLEQYNELVAAFNVRQLTHPQDILRAFAGITSSLSSKFEGGFLCGLPVLFFDIALLWRPFGPLKRRISSDPATQACIPSWSWAGWQGEIDQKSWLPGYDYIARIDSNYRITPLVKWYCHEREKSGKARVESTAFKYRKTFFGQDTEPPPNWTRYKCYPNVPRDAGSIVSFDGYPSDGCALPHYAYKHDSVPESFWYPIPLCSETQDHLLWPTAPFLSCKAKMAWFYLGEKISRAHMSFSIRDLDGSWAGAIRLHERLPNGSLISYDQKSVPRQKCELVAISLGHAYNSMEDLDLDEWKMKERPKSTQIKYEFYNVLWIEWKEGFAYRKGIGRVLKEIWECQKLKSIDLKLG</sequence>
<accession>A0A4Z1GYD0</accession>
<evidence type="ECO:0000259" key="1">
    <source>
        <dbReference type="Pfam" id="PF06985"/>
    </source>
</evidence>